<sequence>MWTHLGISEKLHEPVNKIPYPTFEDGHFLSFLCDVPHIVKCVRNHLLAHTYAMAGSNSINFKHYEHLYDAEKDSHLKIVPKLTSSHVKPSKLEKMSVRLAAQWSGGPAASSGTHALTDLPGIRVLFHCSALSTMNVAQRPPGTQQHQDYCAFHLQGVSTPSDALNDDNPPPLLVSHWALQRHHTMTVTSSMIQ</sequence>
<dbReference type="EMBL" id="JABSTU010000011">
    <property type="protein sequence ID" value="KAH8009898.1"/>
    <property type="molecule type" value="Genomic_DNA"/>
</dbReference>
<dbReference type="Proteomes" id="UP000821866">
    <property type="component" value="Chromosome 9"/>
</dbReference>
<protein>
    <recommendedName>
        <fullName evidence="1">Transposable element P transposase-like GTP-binding insertion domain-containing protein</fullName>
    </recommendedName>
</protein>
<accession>A0A9J6D776</accession>
<proteinExistence type="predicted"/>
<dbReference type="AlphaFoldDB" id="A0A9J6D776"/>
<evidence type="ECO:0000313" key="2">
    <source>
        <dbReference type="EMBL" id="KAH8009898.1"/>
    </source>
</evidence>
<comment type="caution">
    <text evidence="2">The sequence shown here is derived from an EMBL/GenBank/DDBJ whole genome shotgun (WGS) entry which is preliminary data.</text>
</comment>
<feature type="domain" description="Transposable element P transposase-like GTP-binding insertion" evidence="1">
    <location>
        <begin position="37"/>
        <end position="103"/>
    </location>
</feature>
<evidence type="ECO:0000313" key="3">
    <source>
        <dbReference type="Proteomes" id="UP000821866"/>
    </source>
</evidence>
<dbReference type="InterPro" id="IPR048366">
    <property type="entry name" value="TNP-like_GBD"/>
</dbReference>
<reference evidence="2" key="2">
    <citation type="submission" date="2021-09" db="EMBL/GenBank/DDBJ databases">
        <authorList>
            <person name="Jia N."/>
            <person name="Wang J."/>
            <person name="Shi W."/>
            <person name="Du L."/>
            <person name="Sun Y."/>
            <person name="Zhan W."/>
            <person name="Jiang J."/>
            <person name="Wang Q."/>
            <person name="Zhang B."/>
            <person name="Ji P."/>
            <person name="Sakyi L.B."/>
            <person name="Cui X."/>
            <person name="Yuan T."/>
            <person name="Jiang B."/>
            <person name="Yang W."/>
            <person name="Lam T.T.-Y."/>
            <person name="Chang Q."/>
            <person name="Ding S."/>
            <person name="Wang X."/>
            <person name="Zhu J."/>
            <person name="Ruan X."/>
            <person name="Zhao L."/>
            <person name="Wei J."/>
            <person name="Que T."/>
            <person name="Du C."/>
            <person name="Cheng J."/>
            <person name="Dai P."/>
            <person name="Han X."/>
            <person name="Huang E."/>
            <person name="Gao Y."/>
            <person name="Liu J."/>
            <person name="Shao H."/>
            <person name="Ye R."/>
            <person name="Li L."/>
            <person name="Wei W."/>
            <person name="Wang X."/>
            <person name="Wang C."/>
            <person name="Huo Q."/>
            <person name="Li W."/>
            <person name="Guo W."/>
            <person name="Chen H."/>
            <person name="Chen S."/>
            <person name="Zhou L."/>
            <person name="Zhou L."/>
            <person name="Ni X."/>
            <person name="Tian J."/>
            <person name="Zhou Y."/>
            <person name="Sheng Y."/>
            <person name="Liu T."/>
            <person name="Pan Y."/>
            <person name="Xia L."/>
            <person name="Li J."/>
            <person name="Zhao F."/>
            <person name="Cao W."/>
        </authorList>
    </citation>
    <scope>NUCLEOTIDE SEQUENCE</scope>
    <source>
        <strain evidence="2">Rmic-2018</strain>
        <tissue evidence="2">Larvae</tissue>
    </source>
</reference>
<reference evidence="2" key="1">
    <citation type="journal article" date="2020" name="Cell">
        <title>Large-Scale Comparative Analyses of Tick Genomes Elucidate Their Genetic Diversity and Vector Capacities.</title>
        <authorList>
            <consortium name="Tick Genome and Microbiome Consortium (TIGMIC)"/>
            <person name="Jia N."/>
            <person name="Wang J."/>
            <person name="Shi W."/>
            <person name="Du L."/>
            <person name="Sun Y."/>
            <person name="Zhan W."/>
            <person name="Jiang J.F."/>
            <person name="Wang Q."/>
            <person name="Zhang B."/>
            <person name="Ji P."/>
            <person name="Bell-Sakyi L."/>
            <person name="Cui X.M."/>
            <person name="Yuan T.T."/>
            <person name="Jiang B.G."/>
            <person name="Yang W.F."/>
            <person name="Lam T.T."/>
            <person name="Chang Q.C."/>
            <person name="Ding S.J."/>
            <person name="Wang X.J."/>
            <person name="Zhu J.G."/>
            <person name="Ruan X.D."/>
            <person name="Zhao L."/>
            <person name="Wei J.T."/>
            <person name="Ye R.Z."/>
            <person name="Que T.C."/>
            <person name="Du C.H."/>
            <person name="Zhou Y.H."/>
            <person name="Cheng J.X."/>
            <person name="Dai P.F."/>
            <person name="Guo W.B."/>
            <person name="Han X.H."/>
            <person name="Huang E.J."/>
            <person name="Li L.F."/>
            <person name="Wei W."/>
            <person name="Gao Y.C."/>
            <person name="Liu J.Z."/>
            <person name="Shao H.Z."/>
            <person name="Wang X."/>
            <person name="Wang C.C."/>
            <person name="Yang T.C."/>
            <person name="Huo Q.B."/>
            <person name="Li W."/>
            <person name="Chen H.Y."/>
            <person name="Chen S.E."/>
            <person name="Zhou L.G."/>
            <person name="Ni X.B."/>
            <person name="Tian J.H."/>
            <person name="Sheng Y."/>
            <person name="Liu T."/>
            <person name="Pan Y.S."/>
            <person name="Xia L.Y."/>
            <person name="Li J."/>
            <person name="Zhao F."/>
            <person name="Cao W.C."/>
        </authorList>
    </citation>
    <scope>NUCLEOTIDE SEQUENCE</scope>
    <source>
        <strain evidence="2">Rmic-2018</strain>
    </source>
</reference>
<organism evidence="2 3">
    <name type="scientific">Rhipicephalus microplus</name>
    <name type="common">Cattle tick</name>
    <name type="synonym">Boophilus microplus</name>
    <dbReference type="NCBI Taxonomy" id="6941"/>
    <lineage>
        <taxon>Eukaryota</taxon>
        <taxon>Metazoa</taxon>
        <taxon>Ecdysozoa</taxon>
        <taxon>Arthropoda</taxon>
        <taxon>Chelicerata</taxon>
        <taxon>Arachnida</taxon>
        <taxon>Acari</taxon>
        <taxon>Parasitiformes</taxon>
        <taxon>Ixodida</taxon>
        <taxon>Ixodoidea</taxon>
        <taxon>Ixodidae</taxon>
        <taxon>Rhipicephalinae</taxon>
        <taxon>Rhipicephalus</taxon>
        <taxon>Boophilus</taxon>
    </lineage>
</organism>
<keyword evidence="3" id="KW-1185">Reference proteome</keyword>
<name>A0A9J6D776_RHIMP</name>
<dbReference type="Pfam" id="PF21788">
    <property type="entry name" value="TNP-like_GBD"/>
    <property type="match status" value="1"/>
</dbReference>
<gene>
    <name evidence="2" type="ORF">HPB51_021696</name>
</gene>
<evidence type="ECO:0000259" key="1">
    <source>
        <dbReference type="Pfam" id="PF21788"/>
    </source>
</evidence>